<keyword evidence="5" id="KW-1185">Reference proteome</keyword>
<dbReference type="PANTHER" id="PTHR11603:SF147">
    <property type="entry name" value="MEMBRANE PROTEIN"/>
    <property type="match status" value="1"/>
</dbReference>
<dbReference type="PANTHER" id="PTHR11603">
    <property type="entry name" value="AAA FAMILY ATPASE"/>
    <property type="match status" value="1"/>
</dbReference>
<evidence type="ECO:0000313" key="5">
    <source>
        <dbReference type="Proteomes" id="UP000466388"/>
    </source>
</evidence>
<dbReference type="CDD" id="cd09877">
    <property type="entry name" value="PIN_YacL-like"/>
    <property type="match status" value="1"/>
</dbReference>
<dbReference type="Gene3D" id="3.40.50.1010">
    <property type="entry name" value="5'-nuclease"/>
    <property type="match status" value="1"/>
</dbReference>
<protein>
    <submittedName>
        <fullName evidence="4">PIN domain nuclease</fullName>
    </submittedName>
</protein>
<feature type="compositionally biased region" description="Basic and acidic residues" evidence="1">
    <location>
        <begin position="365"/>
        <end position="375"/>
    </location>
</feature>
<dbReference type="InterPro" id="IPR002716">
    <property type="entry name" value="PIN_dom"/>
</dbReference>
<dbReference type="AlphaFoldDB" id="A0A7X2XVH1"/>
<keyword evidence="2" id="KW-0812">Transmembrane</keyword>
<feature type="transmembrane region" description="Helical" evidence="2">
    <location>
        <begin position="43"/>
        <end position="61"/>
    </location>
</feature>
<dbReference type="SMART" id="SM00670">
    <property type="entry name" value="PINc"/>
    <property type="match status" value="1"/>
</dbReference>
<feature type="transmembrane region" description="Helical" evidence="2">
    <location>
        <begin position="111"/>
        <end position="129"/>
    </location>
</feature>
<reference evidence="4 5" key="1">
    <citation type="submission" date="2019-11" db="EMBL/GenBank/DDBJ databases">
        <title>Lactobacillus sp. nov. CRM56-3, isolated from fermented tea leaves.</title>
        <authorList>
            <person name="Phuengjayaem S."/>
            <person name="Tanasupawat S."/>
        </authorList>
    </citation>
    <scope>NUCLEOTIDE SEQUENCE [LARGE SCALE GENOMIC DNA]</scope>
    <source>
        <strain evidence="4 5">CRM56-3</strain>
    </source>
</reference>
<feature type="region of interest" description="Disordered" evidence="1">
    <location>
        <begin position="364"/>
        <end position="391"/>
    </location>
</feature>
<comment type="caution">
    <text evidence="4">The sequence shown here is derived from an EMBL/GenBank/DDBJ whole genome shotgun (WGS) entry which is preliminary data.</text>
</comment>
<evidence type="ECO:0000313" key="4">
    <source>
        <dbReference type="EMBL" id="MTV82374.1"/>
    </source>
</evidence>
<dbReference type="SUPFAM" id="SSF88723">
    <property type="entry name" value="PIN domain-like"/>
    <property type="match status" value="1"/>
</dbReference>
<keyword evidence="2" id="KW-1133">Transmembrane helix</keyword>
<dbReference type="EMBL" id="WNJO01000007">
    <property type="protein sequence ID" value="MTV82374.1"/>
    <property type="molecule type" value="Genomic_DNA"/>
</dbReference>
<organism evidence="4 5">
    <name type="scientific">Secundilactobacillus folii</name>
    <dbReference type="NCBI Taxonomy" id="2678357"/>
    <lineage>
        <taxon>Bacteria</taxon>
        <taxon>Bacillati</taxon>
        <taxon>Bacillota</taxon>
        <taxon>Bacilli</taxon>
        <taxon>Lactobacillales</taxon>
        <taxon>Lactobacillaceae</taxon>
        <taxon>Secundilactobacillus</taxon>
    </lineage>
</organism>
<evidence type="ECO:0000256" key="1">
    <source>
        <dbReference type="SAM" id="MobiDB-lite"/>
    </source>
</evidence>
<sequence length="391" mass="44351">MNKKRLIIQAIFAFIGLGIGSVYLPLLWGAVGHPTQTWFNNDLSNAVIGALVFWLLSLVFSSFIERLINRLEKSLTSKSPTYLLFGTLSTIIGLVFAILISTPLYRLNSRFFSSVIPIILMILFGYLGFRLGTTRREEWNRLFSFRSNKKADDHGEAIIDRPIDDNYHHYKILDTNILIDGRIYDLVKTGFIEGTLLVPNFVLYELQYIADSSDSIKRVRGRRGLDILNKLREENIIPVEMYEGDYDDISEVDSKLIRLAKEVNGVIVTNDYNLNKVIEFQKVQVLNINALANALKPRVIPGEHLDVMVVKNGTERQQGVAYLDDGTMVVVEDGRFYLNEHLDVIVTSAIQTDAGRMIFAKPAHSTHEIKEETDAQKNGGNKQKNNKKRAN</sequence>
<gene>
    <name evidence="4" type="ORF">GM612_06870</name>
</gene>
<feature type="domain" description="PIN" evidence="3">
    <location>
        <begin position="169"/>
        <end position="276"/>
    </location>
</feature>
<dbReference type="InterPro" id="IPR052041">
    <property type="entry name" value="Nucleic_acid_metab_PIN/TRAM"/>
</dbReference>
<keyword evidence="2" id="KW-0472">Membrane</keyword>
<feature type="transmembrane region" description="Helical" evidence="2">
    <location>
        <begin position="7"/>
        <end position="31"/>
    </location>
</feature>
<dbReference type="InterPro" id="IPR029060">
    <property type="entry name" value="PIN-like_dom_sf"/>
</dbReference>
<name>A0A7X2XVH1_9LACO</name>
<evidence type="ECO:0000259" key="3">
    <source>
        <dbReference type="SMART" id="SM00670"/>
    </source>
</evidence>
<accession>A0A7X2XVH1</accession>
<dbReference type="Pfam" id="PF01850">
    <property type="entry name" value="PIN"/>
    <property type="match status" value="1"/>
</dbReference>
<evidence type="ECO:0000256" key="2">
    <source>
        <dbReference type="SAM" id="Phobius"/>
    </source>
</evidence>
<proteinExistence type="predicted"/>
<dbReference type="Proteomes" id="UP000466388">
    <property type="component" value="Unassembled WGS sequence"/>
</dbReference>
<dbReference type="RefSeq" id="WP_343031837.1">
    <property type="nucleotide sequence ID" value="NZ_WNJO01000007.1"/>
</dbReference>
<feature type="transmembrane region" description="Helical" evidence="2">
    <location>
        <begin position="82"/>
        <end position="105"/>
    </location>
</feature>